<keyword evidence="6 9" id="KW-0733">Signal recognition particle</keyword>
<keyword evidence="3 9" id="KW-0378">Hydrolase</keyword>
<dbReference type="EC" id="3.6.5.4" evidence="9"/>
<dbReference type="Gene3D" id="1.10.260.30">
    <property type="entry name" value="Signal recognition particle, SRP54 subunit, M-domain"/>
    <property type="match status" value="1"/>
</dbReference>
<dbReference type="RefSeq" id="WP_012301777.1">
    <property type="nucleotide sequence ID" value="NC_010424.1"/>
</dbReference>
<comment type="function">
    <text evidence="9">Involved in targeting and insertion of nascent membrane proteins into the cytoplasmic membrane. Binds to the hydrophobic signal sequence of the ribosome-nascent chain (RNC) as it emerges from the ribosomes. The SRP-RNC complex is then targeted to the cytoplasmic membrane where it interacts with the SRP receptor FtsY.</text>
</comment>
<evidence type="ECO:0000256" key="8">
    <source>
        <dbReference type="ARBA" id="ARBA00048027"/>
    </source>
</evidence>
<evidence type="ECO:0000256" key="1">
    <source>
        <dbReference type="ARBA" id="ARBA00005450"/>
    </source>
</evidence>
<dbReference type="InterPro" id="IPR013822">
    <property type="entry name" value="Signal_recog_particl_SRP54_hlx"/>
</dbReference>
<comment type="catalytic activity">
    <reaction evidence="8 9">
        <text>GTP + H2O = GDP + phosphate + H(+)</text>
        <dbReference type="Rhea" id="RHEA:19669"/>
        <dbReference type="ChEBI" id="CHEBI:15377"/>
        <dbReference type="ChEBI" id="CHEBI:15378"/>
        <dbReference type="ChEBI" id="CHEBI:37565"/>
        <dbReference type="ChEBI" id="CHEBI:43474"/>
        <dbReference type="ChEBI" id="CHEBI:58189"/>
        <dbReference type="EC" id="3.6.5.4"/>
    </reaction>
</comment>
<dbReference type="Gene3D" id="3.40.50.300">
    <property type="entry name" value="P-loop containing nucleotide triphosphate hydrolases"/>
    <property type="match status" value="1"/>
</dbReference>
<dbReference type="Gene3D" id="1.20.120.140">
    <property type="entry name" value="Signal recognition particle SRP54, nucleotide-binding domain"/>
    <property type="match status" value="1"/>
</dbReference>
<dbReference type="SUPFAM" id="SSF47446">
    <property type="entry name" value="Signal peptide-binding domain"/>
    <property type="match status" value="1"/>
</dbReference>
<comment type="subunit">
    <text evidence="9">Part of the signal recognition particle protein translocation system, which is composed of SRP and FtsY.</text>
</comment>
<dbReference type="InterPro" id="IPR042101">
    <property type="entry name" value="SRP54_N_sf"/>
</dbReference>
<comment type="subcellular location">
    <subcellularLocation>
        <location evidence="9">Cytoplasm</location>
    </subcellularLocation>
    <text evidence="9">The SRP-RNC complex is targeted to the cytoplasmic membrane.</text>
</comment>
<dbReference type="GO" id="GO:0006614">
    <property type="term" value="P:SRP-dependent cotranslational protein targeting to membrane"/>
    <property type="evidence" value="ECO:0007669"/>
    <property type="project" value="InterPro"/>
</dbReference>
<dbReference type="STRING" id="477974.Daud_0655"/>
<keyword evidence="4 9" id="KW-0694">RNA-binding</keyword>
<keyword evidence="12" id="KW-1185">Reference proteome</keyword>
<sequence>MAFAGLSERLQETFKKLRGKGKLTEEDVNQALREVRLALLEADVNFKVVRNFVNVVRQRATGQDVMASLTPAQQVVKIVHEELTALMGGQNARLELAPKPPTVVMLVGLQGSGKTTTVAKLANLLKKQGRRPLLVAADVYRPAAIKQLQVLGGQIDVPVFSMGEQDPVSIAGAALESTRKGGQDVVIIDTAGRLHINEELMVELERIKAGVQPHEILLVVDAMTGQDAVTVAESFHQRLVLDGVILTKLDGDTRGGAALSVRAVTGCPIKFVGIGEKLDALEPFHPNRMADRILGMGDVLTLIEKAQAAFDASQAAEIRKKLKSADFNLDDFVAQLRQFKKMGPLDQIMGMIPGMDRMTKKMKGAMQFDEKELVVAEAIINSMTPWERRNPERIDGSRRRRIARGSGTNVQDVNRLLKQFDQTRKLFKQFSDWEKGAKKGGKRKFPFKVPGT</sequence>
<dbReference type="FunFam" id="3.40.50.300:FF:000022">
    <property type="entry name" value="Signal recognition particle 54 kDa subunit"/>
    <property type="match status" value="1"/>
</dbReference>
<organism evidence="11 12">
    <name type="scientific">Desulforudis audaxviator (strain MP104C)</name>
    <dbReference type="NCBI Taxonomy" id="477974"/>
    <lineage>
        <taxon>Bacteria</taxon>
        <taxon>Bacillati</taxon>
        <taxon>Bacillota</taxon>
        <taxon>Clostridia</taxon>
        <taxon>Thermoanaerobacterales</taxon>
        <taxon>Candidatus Desulforudaceae</taxon>
        <taxon>Candidatus Desulforudis</taxon>
    </lineage>
</organism>
<dbReference type="eggNOG" id="COG0541">
    <property type="taxonomic scope" value="Bacteria"/>
</dbReference>
<evidence type="ECO:0000256" key="6">
    <source>
        <dbReference type="ARBA" id="ARBA00023135"/>
    </source>
</evidence>
<dbReference type="SMART" id="SM00963">
    <property type="entry name" value="SRP54_N"/>
    <property type="match status" value="1"/>
</dbReference>
<evidence type="ECO:0000259" key="10">
    <source>
        <dbReference type="PROSITE" id="PS00300"/>
    </source>
</evidence>
<dbReference type="GO" id="GO:0048500">
    <property type="term" value="C:signal recognition particle"/>
    <property type="evidence" value="ECO:0007669"/>
    <property type="project" value="UniProtKB-UniRule"/>
</dbReference>
<dbReference type="Pfam" id="PF02978">
    <property type="entry name" value="SRP_SPB"/>
    <property type="match status" value="1"/>
</dbReference>
<dbReference type="PROSITE" id="PS00300">
    <property type="entry name" value="SRP54"/>
    <property type="match status" value="1"/>
</dbReference>
<dbReference type="PANTHER" id="PTHR11564:SF5">
    <property type="entry name" value="SIGNAL RECOGNITION PARTICLE SUBUNIT SRP54"/>
    <property type="match status" value="1"/>
</dbReference>
<dbReference type="SMART" id="SM00382">
    <property type="entry name" value="AAA"/>
    <property type="match status" value="1"/>
</dbReference>
<comment type="domain">
    <text evidence="9">Composed of three domains: the N-terminal N domain, which is responsible for interactions with the ribosome, the central G domain, which binds GTP, and the C-terminal M domain, which binds the RNA and the signal sequence of the RNC.</text>
</comment>
<evidence type="ECO:0000313" key="11">
    <source>
        <dbReference type="EMBL" id="ACA59189.1"/>
    </source>
</evidence>
<dbReference type="InterPro" id="IPR000897">
    <property type="entry name" value="SRP54_GTPase_dom"/>
</dbReference>
<dbReference type="InterPro" id="IPR027417">
    <property type="entry name" value="P-loop_NTPase"/>
</dbReference>
<dbReference type="GO" id="GO:0003924">
    <property type="term" value="F:GTPase activity"/>
    <property type="evidence" value="ECO:0007669"/>
    <property type="project" value="UniProtKB-UniRule"/>
</dbReference>
<accession>B1I2P8</accession>
<dbReference type="Pfam" id="PF02881">
    <property type="entry name" value="SRP54_N"/>
    <property type="match status" value="1"/>
</dbReference>
<keyword evidence="9" id="KW-0963">Cytoplasm</keyword>
<dbReference type="SMART" id="SM00962">
    <property type="entry name" value="SRP54"/>
    <property type="match status" value="1"/>
</dbReference>
<reference evidence="11 12" key="2">
    <citation type="journal article" date="2008" name="Science">
        <title>Environmental genomics reveals a single-species ecosystem deep within Earth.</title>
        <authorList>
            <person name="Chivian D."/>
            <person name="Brodie E.L."/>
            <person name="Alm E.J."/>
            <person name="Culley D.E."/>
            <person name="Dehal P.S."/>
            <person name="Desantis T.Z."/>
            <person name="Gihring T.M."/>
            <person name="Lapidus A."/>
            <person name="Lin L.H."/>
            <person name="Lowry S.R."/>
            <person name="Moser D.P."/>
            <person name="Richardson P.M."/>
            <person name="Southam G."/>
            <person name="Wanger G."/>
            <person name="Pratt L.M."/>
            <person name="Andersen G.L."/>
            <person name="Hazen T.C."/>
            <person name="Brockman F.J."/>
            <person name="Arkin A.P."/>
            <person name="Onstott T.C."/>
        </authorList>
    </citation>
    <scope>NUCLEOTIDE SEQUENCE [LARGE SCALE GENOMIC DNA]</scope>
    <source>
        <strain evidence="11 12">MP104C</strain>
    </source>
</reference>
<keyword evidence="7 9" id="KW-0687">Ribonucleoprotein</keyword>
<dbReference type="InterPro" id="IPR003593">
    <property type="entry name" value="AAA+_ATPase"/>
</dbReference>
<dbReference type="HAMAP" id="MF_00306">
    <property type="entry name" value="SRP54"/>
    <property type="match status" value="1"/>
</dbReference>
<evidence type="ECO:0000256" key="7">
    <source>
        <dbReference type="ARBA" id="ARBA00023274"/>
    </source>
</evidence>
<dbReference type="OrthoDB" id="9804720at2"/>
<feature type="binding site" evidence="9">
    <location>
        <begin position="108"/>
        <end position="115"/>
    </location>
    <ligand>
        <name>GTP</name>
        <dbReference type="ChEBI" id="CHEBI:37565"/>
    </ligand>
</feature>
<dbReference type="AlphaFoldDB" id="B1I2P8"/>
<evidence type="ECO:0000256" key="2">
    <source>
        <dbReference type="ARBA" id="ARBA00022741"/>
    </source>
</evidence>
<gene>
    <name evidence="9" type="primary">ffh</name>
    <name evidence="11" type="ordered locus">Daud_0655</name>
</gene>
<dbReference type="Proteomes" id="UP000008544">
    <property type="component" value="Chromosome"/>
</dbReference>
<evidence type="ECO:0000256" key="5">
    <source>
        <dbReference type="ARBA" id="ARBA00023134"/>
    </source>
</evidence>
<proteinExistence type="inferred from homology"/>
<dbReference type="HOGENOM" id="CLU_009301_6_0_9"/>
<keyword evidence="5 9" id="KW-0342">GTP-binding</keyword>
<feature type="binding site" evidence="9">
    <location>
        <begin position="189"/>
        <end position="193"/>
    </location>
    <ligand>
        <name>GTP</name>
        <dbReference type="ChEBI" id="CHEBI:37565"/>
    </ligand>
</feature>
<dbReference type="KEGG" id="dau:Daud_0655"/>
<dbReference type="InterPro" id="IPR004780">
    <property type="entry name" value="SRP"/>
</dbReference>
<dbReference type="NCBIfam" id="TIGR00959">
    <property type="entry name" value="ffh"/>
    <property type="match status" value="1"/>
</dbReference>
<dbReference type="InterPro" id="IPR004125">
    <property type="entry name" value="Signal_recog_particle_SRP54_M"/>
</dbReference>
<dbReference type="CDD" id="cd18539">
    <property type="entry name" value="SRP_G"/>
    <property type="match status" value="1"/>
</dbReference>
<evidence type="ECO:0000256" key="9">
    <source>
        <dbReference type="HAMAP-Rule" id="MF_00306"/>
    </source>
</evidence>
<evidence type="ECO:0000256" key="3">
    <source>
        <dbReference type="ARBA" id="ARBA00022801"/>
    </source>
</evidence>
<feature type="domain" description="SRP54-type proteins GTP-binding" evidence="10">
    <location>
        <begin position="268"/>
        <end position="281"/>
    </location>
</feature>
<dbReference type="SUPFAM" id="SSF52540">
    <property type="entry name" value="P-loop containing nucleoside triphosphate hydrolases"/>
    <property type="match status" value="1"/>
</dbReference>
<dbReference type="EMBL" id="CP000860">
    <property type="protein sequence ID" value="ACA59189.1"/>
    <property type="molecule type" value="Genomic_DNA"/>
</dbReference>
<evidence type="ECO:0000256" key="4">
    <source>
        <dbReference type="ARBA" id="ARBA00022884"/>
    </source>
</evidence>
<name>B1I2P8_DESAP</name>
<reference evidence="12" key="1">
    <citation type="submission" date="2007-10" db="EMBL/GenBank/DDBJ databases">
        <title>Complete sequence of chromosome of Desulforudis audaxviator MP104C.</title>
        <authorList>
            <person name="Copeland A."/>
            <person name="Lucas S."/>
            <person name="Lapidus A."/>
            <person name="Barry K."/>
            <person name="Glavina del Rio T."/>
            <person name="Dalin E."/>
            <person name="Tice H."/>
            <person name="Bruce D."/>
            <person name="Pitluck S."/>
            <person name="Lowry S.R."/>
            <person name="Larimer F."/>
            <person name="Land M.L."/>
            <person name="Hauser L."/>
            <person name="Kyrpides N."/>
            <person name="Ivanova N.N."/>
            <person name="Richardson P."/>
        </authorList>
    </citation>
    <scope>NUCLEOTIDE SEQUENCE [LARGE SCALE GENOMIC DNA]</scope>
    <source>
        <strain evidence="12">MP104C</strain>
    </source>
</reference>
<dbReference type="InterPro" id="IPR036891">
    <property type="entry name" value="Signal_recog_part_SRP54_M_sf"/>
</dbReference>
<evidence type="ECO:0000313" key="12">
    <source>
        <dbReference type="Proteomes" id="UP000008544"/>
    </source>
</evidence>
<feature type="binding site" evidence="9">
    <location>
        <begin position="247"/>
        <end position="250"/>
    </location>
    <ligand>
        <name>GTP</name>
        <dbReference type="ChEBI" id="CHEBI:37565"/>
    </ligand>
</feature>
<dbReference type="GO" id="GO:0008312">
    <property type="term" value="F:7S RNA binding"/>
    <property type="evidence" value="ECO:0007669"/>
    <property type="project" value="InterPro"/>
</dbReference>
<keyword evidence="2 9" id="KW-0547">Nucleotide-binding</keyword>
<dbReference type="InterPro" id="IPR022941">
    <property type="entry name" value="SRP54"/>
</dbReference>
<comment type="similarity">
    <text evidence="1 9">Belongs to the GTP-binding SRP family. SRP54 subfamily.</text>
</comment>
<dbReference type="PANTHER" id="PTHR11564">
    <property type="entry name" value="SIGNAL RECOGNITION PARTICLE 54K PROTEIN SRP54"/>
    <property type="match status" value="1"/>
</dbReference>
<dbReference type="GO" id="GO:0005525">
    <property type="term" value="F:GTP binding"/>
    <property type="evidence" value="ECO:0007669"/>
    <property type="project" value="UniProtKB-UniRule"/>
</dbReference>
<dbReference type="Pfam" id="PF00448">
    <property type="entry name" value="SRP54"/>
    <property type="match status" value="1"/>
</dbReference>
<protein>
    <recommendedName>
        <fullName evidence="9">Signal recognition particle protein</fullName>
        <ecNumber evidence="9">3.6.5.4</ecNumber>
    </recommendedName>
    <alternativeName>
        <fullName evidence="9">Fifty-four homolog</fullName>
    </alternativeName>
</protein>